<dbReference type="InterPro" id="IPR014729">
    <property type="entry name" value="Rossmann-like_a/b/a_fold"/>
</dbReference>
<feature type="domain" description="UspA" evidence="2">
    <location>
        <begin position="1"/>
        <end position="143"/>
    </location>
</feature>
<comment type="similarity">
    <text evidence="1">Belongs to the universal stress protein A family.</text>
</comment>
<dbReference type="AlphaFoldDB" id="A0A557QY29"/>
<dbReference type="PANTHER" id="PTHR46268:SF6">
    <property type="entry name" value="UNIVERSAL STRESS PROTEIN UP12"/>
    <property type="match status" value="1"/>
</dbReference>
<evidence type="ECO:0000256" key="1">
    <source>
        <dbReference type="ARBA" id="ARBA00008791"/>
    </source>
</evidence>
<gene>
    <name evidence="3" type="ORF">FHP91_09170</name>
</gene>
<dbReference type="PRINTS" id="PR01438">
    <property type="entry name" value="UNVRSLSTRESS"/>
</dbReference>
<keyword evidence="4" id="KW-1185">Reference proteome</keyword>
<dbReference type="EMBL" id="VMNK01000006">
    <property type="protein sequence ID" value="TVO57822.1"/>
    <property type="molecule type" value="Genomic_DNA"/>
</dbReference>
<evidence type="ECO:0000313" key="4">
    <source>
        <dbReference type="Proteomes" id="UP000319502"/>
    </source>
</evidence>
<organism evidence="3 4">
    <name type="scientific">Denitromonas halophila</name>
    <dbReference type="NCBI Taxonomy" id="1629404"/>
    <lineage>
        <taxon>Bacteria</taxon>
        <taxon>Pseudomonadati</taxon>
        <taxon>Pseudomonadota</taxon>
        <taxon>Betaproteobacteria</taxon>
        <taxon>Rhodocyclales</taxon>
        <taxon>Zoogloeaceae</taxon>
        <taxon>Denitromonas</taxon>
    </lineage>
</organism>
<comment type="caution">
    <text evidence="3">The sequence shown here is derived from an EMBL/GenBank/DDBJ whole genome shotgun (WGS) entry which is preliminary data.</text>
</comment>
<dbReference type="Gene3D" id="3.40.50.620">
    <property type="entry name" value="HUPs"/>
    <property type="match status" value="1"/>
</dbReference>
<protein>
    <submittedName>
        <fullName evidence="3">Universal stress protein</fullName>
    </submittedName>
</protein>
<dbReference type="RefSeq" id="WP_144309272.1">
    <property type="nucleotide sequence ID" value="NZ_VMNK01000006.1"/>
</dbReference>
<dbReference type="PANTHER" id="PTHR46268">
    <property type="entry name" value="STRESS RESPONSE PROTEIN NHAX"/>
    <property type="match status" value="1"/>
</dbReference>
<proteinExistence type="inferred from homology"/>
<dbReference type="Proteomes" id="UP000319502">
    <property type="component" value="Unassembled WGS sequence"/>
</dbReference>
<name>A0A557QY29_9RHOO</name>
<reference evidence="3 4" key="1">
    <citation type="submission" date="2019-07" db="EMBL/GenBank/DDBJ databases">
        <title>The pathways for chlorine oxyanion respiration interact through the shared metabolite chlorate.</title>
        <authorList>
            <person name="Barnum T.P."/>
            <person name="Cheng Y."/>
            <person name="Hill K.A."/>
            <person name="Lucas L.N."/>
            <person name="Carlson H.K."/>
            <person name="Coates J.D."/>
        </authorList>
    </citation>
    <scope>NUCLEOTIDE SEQUENCE [LARGE SCALE GENOMIC DNA]</scope>
    <source>
        <strain evidence="3 4">SFB-3</strain>
    </source>
</reference>
<evidence type="ECO:0000313" key="3">
    <source>
        <dbReference type="EMBL" id="TVO57822.1"/>
    </source>
</evidence>
<accession>A0A557QY29</accession>
<dbReference type="SUPFAM" id="SSF52402">
    <property type="entry name" value="Adenine nucleotide alpha hydrolases-like"/>
    <property type="match status" value="1"/>
</dbReference>
<sequence>MIKTFIVGYDGTKPSERALEFASKAAKGRGAAVLVVHVLEWSPYSFLTMEEIAERHKLREKEVIRARAVVDPVCERLRTDGLSVSSEVRYGDPAEIMCEIAGKYPDSIIVVGRKGTSNLASRFMGTLGISLIQASPVPVTVVP</sequence>
<dbReference type="OrthoDB" id="5512223at2"/>
<dbReference type="InterPro" id="IPR006015">
    <property type="entry name" value="Universal_stress_UspA"/>
</dbReference>
<dbReference type="CDD" id="cd00293">
    <property type="entry name" value="USP-like"/>
    <property type="match status" value="1"/>
</dbReference>
<dbReference type="Pfam" id="PF00582">
    <property type="entry name" value="Usp"/>
    <property type="match status" value="1"/>
</dbReference>
<evidence type="ECO:0000259" key="2">
    <source>
        <dbReference type="Pfam" id="PF00582"/>
    </source>
</evidence>
<dbReference type="InterPro" id="IPR006016">
    <property type="entry name" value="UspA"/>
</dbReference>